<dbReference type="Pfam" id="PF00497">
    <property type="entry name" value="SBP_bac_3"/>
    <property type="match status" value="1"/>
</dbReference>
<dbReference type="InterPro" id="IPR001638">
    <property type="entry name" value="Solute-binding_3/MltF_N"/>
</dbReference>
<keyword evidence="2" id="KW-0472">Membrane</keyword>
<dbReference type="Pfam" id="PF08447">
    <property type="entry name" value="PAS_3"/>
    <property type="match status" value="2"/>
</dbReference>
<dbReference type="InterPro" id="IPR000014">
    <property type="entry name" value="PAS"/>
</dbReference>
<evidence type="ECO:0000256" key="2">
    <source>
        <dbReference type="SAM" id="Phobius"/>
    </source>
</evidence>
<dbReference type="InterPro" id="IPR013655">
    <property type="entry name" value="PAS_fold_3"/>
</dbReference>
<dbReference type="Gene3D" id="3.40.190.10">
    <property type="entry name" value="Periplasmic binding protein-like II"/>
    <property type="match status" value="4"/>
</dbReference>
<keyword evidence="7" id="KW-1185">Reference proteome</keyword>
<dbReference type="PROSITE" id="PS50113">
    <property type="entry name" value="PAC"/>
    <property type="match status" value="2"/>
</dbReference>
<dbReference type="PROSITE" id="PS50112">
    <property type="entry name" value="PAS"/>
    <property type="match status" value="1"/>
</dbReference>
<evidence type="ECO:0000313" key="7">
    <source>
        <dbReference type="Proteomes" id="UP000690515"/>
    </source>
</evidence>
<dbReference type="SUPFAM" id="SSF47226">
    <property type="entry name" value="Histidine-containing phosphotransfer domain, HPT domain"/>
    <property type="match status" value="1"/>
</dbReference>
<organism evidence="6 7">
    <name type="scientific">Zooshikella harenae</name>
    <dbReference type="NCBI Taxonomy" id="2827238"/>
    <lineage>
        <taxon>Bacteria</taxon>
        <taxon>Pseudomonadati</taxon>
        <taxon>Pseudomonadota</taxon>
        <taxon>Gammaproteobacteria</taxon>
        <taxon>Oceanospirillales</taxon>
        <taxon>Zooshikellaceae</taxon>
        <taxon>Zooshikella</taxon>
    </lineage>
</organism>
<evidence type="ECO:0000259" key="3">
    <source>
        <dbReference type="PROSITE" id="PS50109"/>
    </source>
</evidence>
<dbReference type="InterPro" id="IPR035965">
    <property type="entry name" value="PAS-like_dom_sf"/>
</dbReference>
<gene>
    <name evidence="6" type="ORF">KCG35_02055</name>
</gene>
<keyword evidence="2" id="KW-0812">Transmembrane</keyword>
<evidence type="ECO:0000313" key="6">
    <source>
        <dbReference type="EMBL" id="MBU2709838.1"/>
    </source>
</evidence>
<dbReference type="PANTHER" id="PTHR45339:SF5">
    <property type="entry name" value="HISTIDINE KINASE"/>
    <property type="match status" value="1"/>
</dbReference>
<keyword evidence="2" id="KW-1133">Transmembrane helix</keyword>
<comment type="caution">
    <text evidence="6">The sequence shown here is derived from an EMBL/GenBank/DDBJ whole genome shotgun (WGS) entry which is preliminary data.</text>
</comment>
<dbReference type="Proteomes" id="UP000690515">
    <property type="component" value="Unassembled WGS sequence"/>
</dbReference>
<dbReference type="Pfam" id="PF02518">
    <property type="entry name" value="HATPase_c"/>
    <property type="match status" value="1"/>
</dbReference>
<dbReference type="CDD" id="cd01007">
    <property type="entry name" value="PBP2_BvgS_HisK_like"/>
    <property type="match status" value="1"/>
</dbReference>
<dbReference type="InterPro" id="IPR005467">
    <property type="entry name" value="His_kinase_dom"/>
</dbReference>
<dbReference type="EMBL" id="JAGSOY010000003">
    <property type="protein sequence ID" value="MBU2709838.1"/>
    <property type="molecule type" value="Genomic_DNA"/>
</dbReference>
<evidence type="ECO:0000259" key="4">
    <source>
        <dbReference type="PROSITE" id="PS50112"/>
    </source>
</evidence>
<dbReference type="SMART" id="SM00086">
    <property type="entry name" value="PAC"/>
    <property type="match status" value="2"/>
</dbReference>
<dbReference type="InterPro" id="IPR000700">
    <property type="entry name" value="PAS-assoc_C"/>
</dbReference>
<name>A0ABS5Z709_9GAMM</name>
<dbReference type="InterPro" id="IPR036641">
    <property type="entry name" value="HPT_dom_sf"/>
</dbReference>
<feature type="domain" description="PAC" evidence="5">
    <location>
        <begin position="820"/>
        <end position="871"/>
    </location>
</feature>
<dbReference type="InterPro" id="IPR036097">
    <property type="entry name" value="HisK_dim/P_sf"/>
</dbReference>
<feature type="domain" description="Histidine kinase" evidence="3">
    <location>
        <begin position="1020"/>
        <end position="1230"/>
    </location>
</feature>
<dbReference type="InterPro" id="IPR001610">
    <property type="entry name" value="PAC"/>
</dbReference>
<dbReference type="InterPro" id="IPR003594">
    <property type="entry name" value="HATPase_dom"/>
</dbReference>
<dbReference type="NCBIfam" id="TIGR00229">
    <property type="entry name" value="sensory_box"/>
    <property type="match status" value="1"/>
</dbReference>
<dbReference type="CDD" id="cd00130">
    <property type="entry name" value="PAS"/>
    <property type="match status" value="2"/>
</dbReference>
<dbReference type="PANTHER" id="PTHR45339">
    <property type="entry name" value="HYBRID SIGNAL TRANSDUCTION HISTIDINE KINASE J"/>
    <property type="match status" value="1"/>
</dbReference>
<dbReference type="Gene3D" id="1.10.287.130">
    <property type="match status" value="1"/>
</dbReference>
<dbReference type="Gene3D" id="1.20.120.160">
    <property type="entry name" value="HPT domain"/>
    <property type="match status" value="1"/>
</dbReference>
<sequence>MLERPRRVLKHTYLYITLTTFLGLGGLLVSVQQLHGSEPPKLSNEGTSFQILPSTVAGGDLIPNLSLSLVEQQWVELHKTLNVGMLWSPEPFLQEEKGILRGLIIDYLSIAQASLGISQLNIRLYPDAQTLLQAVEQNKLHMILISTDHQLLVDDERLLTTIPMINSYPVLVVPRFNRNISELADLNHKTIALSQDFPALTSLQQQFPQINIQQVATIKAALKTVKQNQADAFVGELIRTTYQLETLGVVDFNVLGPVDLKAGQYVFAVRRDMSMLHFLLTQWLQQLTTDHHQRFFKPWVSSTVALALDSPPLNLTEQEKAWLQAHPVIKVGVDRSWKPLDFINDDNQHVGVSAEYLKRLAKQVNVRFEVVGSDSWRRLLQGIQYGEVDMLSATMLTEERKRNMLFSQAYLQMPWAIATRVDAPFISDIADLTGQTVAVVADYAIQEKLQHQYPLVNLIITENLEESLAILLDGEAHAIVGNQAMLTDYIQRQYLGKLKLAALLKETPASIHFAIRMDWPELEGIINKALSSMSQQQHLQIREKWLADRYQTQAFMPLWTLWLAFITLIALACSYLFYRVRQLQKDQIAAWQQVDDHKQSMLQLLESLPMPVALIDKQGYCLQMNYAWRQLLTDDFGDKDELSSQHGDEGDPIRSEHQTQLAFLPCLPDLQPWPDVRRLIDHLAECEKTCFELQGVNKAGQPWRWQVSLHGCFVNETLEEAVLAIEIFDKQEKARHRYYEAELLLAQLTEHCPVVLFQCQIDQDGQWAFSFISNNVSKAYGVNRQAILQDSTSLLQHVYAEDREPLKASFELAGVRMARWQHCFRLQLPDGHMCWIEGQALPRQDKNKQLIWVGYWADITVRYQAEQTLKESEARYRSLVDNLSCVVYRCKLDTHWTMEFISDNIKTITGYSAESMLENTEHSFKELIFEKDREKVDHTVWRAVAIRKPYEIEYRLKTTMGEPCWVYEQGQAIFSEEGEALHLDGVIVDINQRKKQELALFAAKQAAEEATQHQLEVLAMLTREIACPTDRLYGLAELLQQTQLNARQQNITDRLLNTINALQKNVNDMQDFAALETEQVEIQHNPLRLLPMLEALIVETYEACQQKGLQFKTYIDQGIALELWGDQQHLEQILRNLLGNAVKYTSQGHVSFSVKRLWANENQQQIGFSIKDTGPGIPDILQQTLSRPYFYSQLDNQESISGIGLGLAVSCKLAQQMKGELCIQNYAPTGCQATYSQRFDIKQPSLLPLFSGQAVTALLCHERWFSHTLLDYCHCWGLHPIQPALVVNKAEQLADFLSLQQASLLIASKETIDLLIGLTPYELHTVCQLLKVGLIVLDGPSETGSAIYEAHRKADSPLIFVNTKPFLSSNLLEACEQALGIKPPAELKQGVLPSRLDLAKVTTMLINPMALTRLFGTGQRLQLELFEFQELGELCMLALEDAIEAGDIAQIKQMAGKFKAAANVISAGPLAEACHALIELAEHEPQKLAGVWEDLQQVWLRTQKALKRLLDQPSQQTGS</sequence>
<evidence type="ECO:0000259" key="5">
    <source>
        <dbReference type="PROSITE" id="PS50113"/>
    </source>
</evidence>
<proteinExistence type="predicted"/>
<dbReference type="SMART" id="SM00062">
    <property type="entry name" value="PBPb"/>
    <property type="match status" value="2"/>
</dbReference>
<dbReference type="Gene3D" id="3.30.450.20">
    <property type="entry name" value="PAS domain"/>
    <property type="match status" value="2"/>
</dbReference>
<dbReference type="Gene3D" id="3.30.565.10">
    <property type="entry name" value="Histidine kinase-like ATPase, C-terminal domain"/>
    <property type="match status" value="1"/>
</dbReference>
<dbReference type="SUPFAM" id="SSF55785">
    <property type="entry name" value="PYP-like sensor domain (PAS domain)"/>
    <property type="match status" value="2"/>
</dbReference>
<feature type="transmembrane region" description="Helical" evidence="2">
    <location>
        <begin position="12"/>
        <end position="31"/>
    </location>
</feature>
<accession>A0ABS5Z709</accession>
<feature type="domain" description="PAC" evidence="5">
    <location>
        <begin position="950"/>
        <end position="1002"/>
    </location>
</feature>
<dbReference type="RefSeq" id="WP_215818004.1">
    <property type="nucleotide sequence ID" value="NZ_JAGSOY010000003.1"/>
</dbReference>
<feature type="domain" description="PAS" evidence="4">
    <location>
        <begin position="872"/>
        <end position="947"/>
    </location>
</feature>
<dbReference type="SUPFAM" id="SSF55874">
    <property type="entry name" value="ATPase domain of HSP90 chaperone/DNA topoisomerase II/histidine kinase"/>
    <property type="match status" value="1"/>
</dbReference>
<dbReference type="SMART" id="SM00387">
    <property type="entry name" value="HATPase_c"/>
    <property type="match status" value="1"/>
</dbReference>
<dbReference type="InterPro" id="IPR036890">
    <property type="entry name" value="HATPase_C_sf"/>
</dbReference>
<dbReference type="SUPFAM" id="SSF47384">
    <property type="entry name" value="Homodimeric domain of signal transducing histidine kinase"/>
    <property type="match status" value="1"/>
</dbReference>
<protein>
    <submittedName>
        <fullName evidence="6">Transporter substrate-binding domain-containing protein</fullName>
    </submittedName>
</protein>
<dbReference type="SMART" id="SM00091">
    <property type="entry name" value="PAS"/>
    <property type="match status" value="3"/>
</dbReference>
<dbReference type="PROSITE" id="PS50109">
    <property type="entry name" value="HIS_KIN"/>
    <property type="match status" value="1"/>
</dbReference>
<evidence type="ECO:0000256" key="1">
    <source>
        <dbReference type="ARBA" id="ARBA00022553"/>
    </source>
</evidence>
<dbReference type="SUPFAM" id="SSF53850">
    <property type="entry name" value="Periplasmic binding protein-like II"/>
    <property type="match status" value="2"/>
</dbReference>
<keyword evidence="1" id="KW-0597">Phosphoprotein</keyword>
<reference evidence="6 7" key="1">
    <citation type="submission" date="2021-04" db="EMBL/GenBank/DDBJ databases">
        <authorList>
            <person name="Pira H."/>
            <person name="Risdian C."/>
            <person name="Wink J."/>
        </authorList>
    </citation>
    <scope>NUCLEOTIDE SEQUENCE [LARGE SCALE GENOMIC DNA]</scope>
    <source>
        <strain evidence="6 7">WH53</strain>
    </source>
</reference>